<reference evidence="1" key="1">
    <citation type="journal article" date="2021" name="PeerJ">
        <title>Extensive microbial diversity within the chicken gut microbiome revealed by metagenomics and culture.</title>
        <authorList>
            <person name="Gilroy R."/>
            <person name="Ravi A."/>
            <person name="Getino M."/>
            <person name="Pursley I."/>
            <person name="Horton D.L."/>
            <person name="Alikhan N.F."/>
            <person name="Baker D."/>
            <person name="Gharbi K."/>
            <person name="Hall N."/>
            <person name="Watson M."/>
            <person name="Adriaenssens E.M."/>
            <person name="Foster-Nyarko E."/>
            <person name="Jarju S."/>
            <person name="Secka A."/>
            <person name="Antonio M."/>
            <person name="Oren A."/>
            <person name="Chaudhuri R.R."/>
            <person name="La Ragione R."/>
            <person name="Hildebrand F."/>
            <person name="Pallen M.J."/>
        </authorList>
    </citation>
    <scope>NUCLEOTIDE SEQUENCE</scope>
    <source>
        <strain evidence="1">14324</strain>
    </source>
</reference>
<proteinExistence type="predicted"/>
<comment type="caution">
    <text evidence="1">The sequence shown here is derived from an EMBL/GenBank/DDBJ whole genome shotgun (WGS) entry which is preliminary data.</text>
</comment>
<accession>A0A9D2DSB0</accession>
<evidence type="ECO:0000313" key="2">
    <source>
        <dbReference type="Proteomes" id="UP000824041"/>
    </source>
</evidence>
<gene>
    <name evidence="1" type="ORF">IAA21_05180</name>
</gene>
<evidence type="ECO:0000313" key="1">
    <source>
        <dbReference type="EMBL" id="HIZ22175.1"/>
    </source>
</evidence>
<protein>
    <submittedName>
        <fullName evidence="1">Uncharacterized protein</fullName>
    </submittedName>
</protein>
<dbReference type="Proteomes" id="UP000824041">
    <property type="component" value="Unassembled WGS sequence"/>
</dbReference>
<dbReference type="EMBL" id="DXBU01000071">
    <property type="protein sequence ID" value="HIZ22175.1"/>
    <property type="molecule type" value="Genomic_DNA"/>
</dbReference>
<reference evidence="1" key="2">
    <citation type="submission" date="2021-04" db="EMBL/GenBank/DDBJ databases">
        <authorList>
            <person name="Gilroy R."/>
        </authorList>
    </citation>
    <scope>NUCLEOTIDE SEQUENCE</scope>
    <source>
        <strain evidence="1">14324</strain>
    </source>
</reference>
<dbReference type="AlphaFoldDB" id="A0A9D2DSB0"/>
<organism evidence="1 2">
    <name type="scientific">Candidatus Blautia faecigallinarum</name>
    <dbReference type="NCBI Taxonomy" id="2838488"/>
    <lineage>
        <taxon>Bacteria</taxon>
        <taxon>Bacillati</taxon>
        <taxon>Bacillota</taxon>
        <taxon>Clostridia</taxon>
        <taxon>Lachnospirales</taxon>
        <taxon>Lachnospiraceae</taxon>
        <taxon>Blautia</taxon>
    </lineage>
</organism>
<sequence length="99" mass="10817">MILLHSLLNEGEVIAEYIVAGSYCVWNCITTPGNTDIAGALEDTLHRILENGGTEGDVQQIMGAHIPTDDPDWMLEDATYLDLGYLLPGPLLSFTEQPE</sequence>
<name>A0A9D2DSB0_9FIRM</name>